<comment type="cofactor">
    <cofactor evidence="6">
        <name>Zn(2+)</name>
        <dbReference type="ChEBI" id="CHEBI:29105"/>
    </cofactor>
    <text evidence="6">Binds 1 zinc ion per subunit.</text>
</comment>
<accession>A0A0J8GVS4</accession>
<dbReference type="Pfam" id="PF04952">
    <property type="entry name" value="AstE_AspA_hybrid"/>
    <property type="match status" value="1"/>
</dbReference>
<evidence type="ECO:0000313" key="10">
    <source>
        <dbReference type="Proteomes" id="UP000037600"/>
    </source>
</evidence>
<dbReference type="NCBIfam" id="NF002601">
    <property type="entry name" value="PRK02259.1"/>
    <property type="match status" value="1"/>
</dbReference>
<dbReference type="OrthoDB" id="531770at2"/>
<dbReference type="Gene3D" id="3.40.630.10">
    <property type="entry name" value="Zn peptidases"/>
    <property type="match status" value="1"/>
</dbReference>
<dbReference type="InterPro" id="IPR050178">
    <property type="entry name" value="AspA/AstE_fam"/>
</dbReference>
<dbReference type="RefSeq" id="WP_048688783.1">
    <property type="nucleotide sequence ID" value="NZ_KQ130482.1"/>
</dbReference>
<dbReference type="AlphaFoldDB" id="A0A0J8GVS4"/>
<evidence type="ECO:0000256" key="2">
    <source>
        <dbReference type="ARBA" id="ARBA00022723"/>
    </source>
</evidence>
<organism evidence="9 10">
    <name type="scientific">Catenovulum maritimum</name>
    <dbReference type="NCBI Taxonomy" id="1513271"/>
    <lineage>
        <taxon>Bacteria</taxon>
        <taxon>Pseudomonadati</taxon>
        <taxon>Pseudomonadota</taxon>
        <taxon>Gammaproteobacteria</taxon>
        <taxon>Alteromonadales</taxon>
        <taxon>Alteromonadaceae</taxon>
        <taxon>Catenovulum</taxon>
    </lineage>
</organism>
<dbReference type="PIRSF" id="PIRSF018001">
    <property type="entry name" value="Aspartoacylase"/>
    <property type="match status" value="1"/>
</dbReference>
<dbReference type="GO" id="GO:0046872">
    <property type="term" value="F:metal ion binding"/>
    <property type="evidence" value="ECO:0007669"/>
    <property type="project" value="UniProtKB-KW"/>
</dbReference>
<dbReference type="CDD" id="cd06909">
    <property type="entry name" value="M14_ASPA"/>
    <property type="match status" value="1"/>
</dbReference>
<feature type="binding site" evidence="6">
    <location>
        <position position="105"/>
    </location>
    <ligand>
        <name>Zn(2+)</name>
        <dbReference type="ChEBI" id="CHEBI:29105"/>
    </ligand>
</feature>
<name>A0A0J8GVS4_9ALTE</name>
<dbReference type="GO" id="GO:0016811">
    <property type="term" value="F:hydrolase activity, acting on carbon-nitrogen (but not peptide) bonds, in linear amides"/>
    <property type="evidence" value="ECO:0007669"/>
    <property type="project" value="InterPro"/>
</dbReference>
<gene>
    <name evidence="9" type="ORF">XM47_01930</name>
</gene>
<keyword evidence="3" id="KW-0378">Hydrolase</keyword>
<dbReference type="Pfam" id="PF24827">
    <property type="entry name" value="AstE_AspA_cat"/>
    <property type="match status" value="1"/>
</dbReference>
<dbReference type="PANTHER" id="PTHR15162:SF7">
    <property type="entry name" value="SUCCINYLGLUTAMATE DESUCCINYLASE"/>
    <property type="match status" value="1"/>
</dbReference>
<feature type="binding site" evidence="6">
    <location>
        <position position="13"/>
    </location>
    <ligand>
        <name>Zn(2+)</name>
        <dbReference type="ChEBI" id="CHEBI:29105"/>
    </ligand>
</feature>
<evidence type="ECO:0000256" key="1">
    <source>
        <dbReference type="ARBA" id="ARBA00006173"/>
    </source>
</evidence>
<evidence type="ECO:0000256" key="3">
    <source>
        <dbReference type="ARBA" id="ARBA00022801"/>
    </source>
</evidence>
<evidence type="ECO:0000256" key="4">
    <source>
        <dbReference type="ARBA" id="ARBA00022833"/>
    </source>
</evidence>
<dbReference type="InterPro" id="IPR055438">
    <property type="entry name" value="AstE_AspA_cat"/>
</dbReference>
<dbReference type="Proteomes" id="UP000037600">
    <property type="component" value="Unassembled WGS sequence"/>
</dbReference>
<dbReference type="HAMAP" id="MF_00704">
    <property type="entry name" value="Aspartoacylase"/>
    <property type="match status" value="1"/>
</dbReference>
<feature type="domain" description="AstE/AspA barrel-sandwich hybrid" evidence="7">
    <location>
        <begin position="208"/>
        <end position="289"/>
    </location>
</feature>
<reference evidence="9 10" key="1">
    <citation type="submission" date="2015-04" db="EMBL/GenBank/DDBJ databases">
        <title>Draft Genome Sequence of the Novel Agar-Digesting Marine Bacterium Q1.</title>
        <authorList>
            <person name="Li Y."/>
            <person name="Li D."/>
            <person name="Chen G."/>
            <person name="Du Z."/>
        </authorList>
    </citation>
    <scope>NUCLEOTIDE SEQUENCE [LARGE SCALE GENOMIC DNA]</scope>
    <source>
        <strain evidence="9 10">Q1</strain>
    </source>
</reference>
<evidence type="ECO:0000313" key="9">
    <source>
        <dbReference type="EMBL" id="KMT66885.1"/>
    </source>
</evidence>
<feature type="active site" description="Proton donor/acceptor" evidence="5">
    <location>
        <position position="166"/>
    </location>
</feature>
<dbReference type="PANTHER" id="PTHR15162">
    <property type="entry name" value="ASPARTOACYLASE"/>
    <property type="match status" value="1"/>
</dbReference>
<dbReference type="GO" id="GO:0005829">
    <property type="term" value="C:cytosol"/>
    <property type="evidence" value="ECO:0007669"/>
    <property type="project" value="TreeGrafter"/>
</dbReference>
<evidence type="ECO:0000256" key="5">
    <source>
        <dbReference type="PIRSR" id="PIRSR018001-1"/>
    </source>
</evidence>
<comment type="caution">
    <text evidence="9">The sequence shown here is derived from an EMBL/GenBank/DDBJ whole genome shotgun (WGS) entry which is preliminary data.</text>
</comment>
<dbReference type="Gene3D" id="2.20.25.160">
    <property type="match status" value="1"/>
</dbReference>
<evidence type="ECO:0000259" key="8">
    <source>
        <dbReference type="Pfam" id="PF24827"/>
    </source>
</evidence>
<dbReference type="InterPro" id="IPR016708">
    <property type="entry name" value="Aspartoacylase"/>
</dbReference>
<proteinExistence type="inferred from homology"/>
<evidence type="ECO:0000256" key="6">
    <source>
        <dbReference type="PIRSR" id="PIRSR018001-3"/>
    </source>
</evidence>
<feature type="domain" description="Succinylglutamate desuccinylase/Aspartoacylase catalytic" evidence="8">
    <location>
        <begin position="3"/>
        <end position="193"/>
    </location>
</feature>
<evidence type="ECO:0000259" key="7">
    <source>
        <dbReference type="Pfam" id="PF04952"/>
    </source>
</evidence>
<dbReference type="GO" id="GO:0016788">
    <property type="term" value="F:hydrolase activity, acting on ester bonds"/>
    <property type="evidence" value="ECO:0007669"/>
    <property type="project" value="InterPro"/>
</dbReference>
<sequence>MSINEVAIVCGTHGNEITGYYLMQKWHQDSSIIERDSFNVKTLHGNPSAYELNRRYVDNDLNRRFKTADLNNPKLASYEENRAKVINQLLGPKENPKTDLVIDLHTTTSNMGPTMLMPQRGDFYNSLAAYVKTKMPEVTIFCDEDHKDRNDHHLVCTVGKYGVIVEVGPVPQSVLRHDVFEQSEQLTQTILDFADLYNRDALPELPKTIEAFRFLKSLTLPVNEAGERIGMLHKNVQDSDFTALNPGDPLFMTFDGEVINYQGDKTVYTAFVNEAAYYDNNLATSLMEKIELKLG</sequence>
<keyword evidence="4 6" id="KW-0862">Zinc</keyword>
<protein>
    <submittedName>
        <fullName evidence="9">Aspartoacylase</fullName>
    </submittedName>
</protein>
<comment type="similarity">
    <text evidence="1">Belongs to the AspA/AstE family. Aspartoacylase subfamily.</text>
</comment>
<feature type="binding site" evidence="6">
    <location>
        <position position="16"/>
    </location>
    <ligand>
        <name>Zn(2+)</name>
        <dbReference type="ChEBI" id="CHEBI:29105"/>
    </ligand>
</feature>
<keyword evidence="2 6" id="KW-0479">Metal-binding</keyword>
<keyword evidence="10" id="KW-1185">Reference proteome</keyword>
<dbReference type="EMBL" id="LAZL01000002">
    <property type="protein sequence ID" value="KMT66885.1"/>
    <property type="molecule type" value="Genomic_DNA"/>
</dbReference>
<dbReference type="STRING" id="1513271.XM47_01930"/>
<dbReference type="InterPro" id="IPR007036">
    <property type="entry name" value="Aste_AspA_hybrid_dom"/>
</dbReference>
<dbReference type="SUPFAM" id="SSF53187">
    <property type="entry name" value="Zn-dependent exopeptidases"/>
    <property type="match status" value="1"/>
</dbReference>